<dbReference type="Pfam" id="PF00782">
    <property type="entry name" value="DSPc"/>
    <property type="match status" value="1"/>
</dbReference>
<keyword evidence="2" id="KW-0904">Protein phosphatase</keyword>
<evidence type="ECO:0000259" key="4">
    <source>
        <dbReference type="PROSITE" id="PS50056"/>
    </source>
</evidence>
<feature type="domain" description="Tyrosine specific protein phosphatases" evidence="4">
    <location>
        <begin position="100"/>
        <end position="170"/>
    </location>
</feature>
<feature type="region of interest" description="Disordered" evidence="3">
    <location>
        <begin position="195"/>
        <end position="229"/>
    </location>
</feature>
<dbReference type="SMART" id="SM00195">
    <property type="entry name" value="DSPc"/>
    <property type="match status" value="1"/>
</dbReference>
<dbReference type="SMART" id="SM00404">
    <property type="entry name" value="PTPc_motif"/>
    <property type="match status" value="1"/>
</dbReference>
<dbReference type="GO" id="GO:0004721">
    <property type="term" value="F:phosphoprotein phosphatase activity"/>
    <property type="evidence" value="ECO:0007669"/>
    <property type="project" value="UniProtKB-KW"/>
</dbReference>
<dbReference type="EMBL" id="GEBQ01007999">
    <property type="protein sequence ID" value="JAT31978.1"/>
    <property type="molecule type" value="Transcribed_RNA"/>
</dbReference>
<keyword evidence="1" id="KW-0378">Hydrolase</keyword>
<sequence length="444" mass="50931">MGKNEIPDRWRDYKPMGTVIPGTRFVACKVPLKETILRRLPESERFGTADLKKALPKLGLVIDLTNTDRYYSITDFTKENIDYEKIFCPGHVLPPNSIVKTFSEVVDGFVETHKDDLDAVIAVHCTHGVNRTGYFICRYMIENLKIPPEDALSYFQLARTHKVERENYVKDLKNGCKGGSEKDLVKVNSRLVKGKGKNLGKRHNDTHNYEGKRWKQEDSRSNNFEAHNRGNYRMPRGGIRCELYDDGSRIPYWTNAGNHVPYQGRIDRNQNGYDQTNYPQGYRRFPPPQNQDVLSSSVNNLPGSWRREQQHREAMAVTPSKVVHNPKHKVIQERKGKHHSLNLDEECTGPQPPVLQRYSRTPNQSETKEPSLGFNWRSPEIGAQRTPGPPAHTKRVYTPQTRFPNPPTSDCRPRNAPGMVPDPNLSNNTRGSRGRGRGRGRWQR</sequence>
<dbReference type="InterPro" id="IPR000340">
    <property type="entry name" value="Dual-sp_phosphatase_cat-dom"/>
</dbReference>
<evidence type="ECO:0000313" key="5">
    <source>
        <dbReference type="EMBL" id="JAT31978.1"/>
    </source>
</evidence>
<gene>
    <name evidence="5" type="ORF">g.39471</name>
</gene>
<dbReference type="InterPro" id="IPR020422">
    <property type="entry name" value="TYR_PHOSPHATASE_DUAL_dom"/>
</dbReference>
<reference evidence="5" key="1">
    <citation type="submission" date="2015-11" db="EMBL/GenBank/DDBJ databases">
        <title>De novo transcriptome assembly of four potential Pierce s Disease insect vectors from Arizona vineyards.</title>
        <authorList>
            <person name="Tassone E.E."/>
        </authorList>
    </citation>
    <scope>NUCLEOTIDE SEQUENCE</scope>
</reference>
<dbReference type="PANTHER" id="PTHR10367:SF9">
    <property type="entry name" value="DUAL-SPECIFICITY PHOSPHATASE 11 (RNA_RNP COMPLEX 1-INTERACTING)"/>
    <property type="match status" value="1"/>
</dbReference>
<feature type="compositionally biased region" description="Basic residues" evidence="3">
    <location>
        <begin position="432"/>
        <end position="444"/>
    </location>
</feature>
<feature type="region of interest" description="Disordered" evidence="3">
    <location>
        <begin position="310"/>
        <end position="444"/>
    </location>
</feature>
<name>A0A1B6M7T4_9HEMI</name>
<dbReference type="PROSITE" id="PS50056">
    <property type="entry name" value="TYR_PHOSPHATASE_2"/>
    <property type="match status" value="1"/>
</dbReference>
<dbReference type="InterPro" id="IPR000387">
    <property type="entry name" value="Tyr_Pase_dom"/>
</dbReference>
<dbReference type="InterPro" id="IPR003595">
    <property type="entry name" value="Tyr_Pase_cat"/>
</dbReference>
<feature type="compositionally biased region" description="Basic residues" evidence="3">
    <location>
        <begin position="324"/>
        <end position="340"/>
    </location>
</feature>
<organism evidence="5">
    <name type="scientific">Graphocephala atropunctata</name>
    <dbReference type="NCBI Taxonomy" id="36148"/>
    <lineage>
        <taxon>Eukaryota</taxon>
        <taxon>Metazoa</taxon>
        <taxon>Ecdysozoa</taxon>
        <taxon>Arthropoda</taxon>
        <taxon>Hexapoda</taxon>
        <taxon>Insecta</taxon>
        <taxon>Pterygota</taxon>
        <taxon>Neoptera</taxon>
        <taxon>Paraneoptera</taxon>
        <taxon>Hemiptera</taxon>
        <taxon>Auchenorrhyncha</taxon>
        <taxon>Membracoidea</taxon>
        <taxon>Cicadellidae</taxon>
        <taxon>Cicadellinae</taxon>
        <taxon>Cicadellini</taxon>
        <taxon>Graphocephala</taxon>
    </lineage>
</organism>
<dbReference type="PROSITE" id="PS00383">
    <property type="entry name" value="TYR_PHOSPHATASE_1"/>
    <property type="match status" value="1"/>
</dbReference>
<feature type="region of interest" description="Disordered" evidence="3">
    <location>
        <begin position="266"/>
        <end position="290"/>
    </location>
</feature>
<dbReference type="GO" id="GO:0004651">
    <property type="term" value="F:polynucleotide 5'-phosphatase activity"/>
    <property type="evidence" value="ECO:0007669"/>
    <property type="project" value="TreeGrafter"/>
</dbReference>
<evidence type="ECO:0000256" key="3">
    <source>
        <dbReference type="SAM" id="MobiDB-lite"/>
    </source>
</evidence>
<dbReference type="InterPro" id="IPR029021">
    <property type="entry name" value="Prot-tyrosine_phosphatase-like"/>
</dbReference>
<dbReference type="InterPro" id="IPR016130">
    <property type="entry name" value="Tyr_Pase_AS"/>
</dbReference>
<evidence type="ECO:0000256" key="1">
    <source>
        <dbReference type="ARBA" id="ARBA00022801"/>
    </source>
</evidence>
<feature type="compositionally biased region" description="Polar residues" evidence="3">
    <location>
        <begin position="269"/>
        <end position="279"/>
    </location>
</feature>
<evidence type="ECO:0000256" key="2">
    <source>
        <dbReference type="ARBA" id="ARBA00022912"/>
    </source>
</evidence>
<dbReference type="Gene3D" id="3.90.190.10">
    <property type="entry name" value="Protein tyrosine phosphatase superfamily"/>
    <property type="match status" value="1"/>
</dbReference>
<dbReference type="AlphaFoldDB" id="A0A1B6M7T4"/>
<dbReference type="PANTHER" id="PTHR10367">
    <property type="entry name" value="MRNA-CAPPING ENZYME"/>
    <property type="match status" value="1"/>
</dbReference>
<dbReference type="InterPro" id="IPR051029">
    <property type="entry name" value="mRNA_Capping_Enz/RNA_Phosphat"/>
</dbReference>
<proteinExistence type="predicted"/>
<protein>
    <recommendedName>
        <fullName evidence="4">Tyrosine specific protein phosphatases domain-containing protein</fullName>
    </recommendedName>
</protein>
<dbReference type="SUPFAM" id="SSF52799">
    <property type="entry name" value="(Phosphotyrosine protein) phosphatases II"/>
    <property type="match status" value="1"/>
</dbReference>
<feature type="compositionally biased region" description="Basic and acidic residues" evidence="3">
    <location>
        <begin position="202"/>
        <end position="220"/>
    </location>
</feature>
<accession>A0A1B6M7T4</accession>